<dbReference type="OrthoDB" id="2285229at2759"/>
<dbReference type="STRING" id="1072389.K1WI51"/>
<dbReference type="InParanoid" id="K1WI51"/>
<name>K1WI51_MARBU</name>
<dbReference type="GeneID" id="18765896"/>
<dbReference type="SUPFAM" id="SSF50249">
    <property type="entry name" value="Nucleic acid-binding proteins"/>
    <property type="match status" value="1"/>
</dbReference>
<reference evidence="2 3" key="1">
    <citation type="journal article" date="2012" name="BMC Genomics">
        <title>Sequencing the genome of Marssonina brunnea reveals fungus-poplar co-evolution.</title>
        <authorList>
            <person name="Zhu S."/>
            <person name="Cao Y.-Z."/>
            <person name="Jiang C."/>
            <person name="Tan B.-Y."/>
            <person name="Wang Z."/>
            <person name="Feng S."/>
            <person name="Zhang L."/>
            <person name="Su X.-H."/>
            <person name="Brejova B."/>
            <person name="Vinar T."/>
            <person name="Xu M."/>
            <person name="Wang M.-X."/>
            <person name="Zhang S.-G."/>
            <person name="Huang M.-R."/>
            <person name="Wu R."/>
            <person name="Zhou Y."/>
        </authorList>
    </citation>
    <scope>NUCLEOTIDE SEQUENCE [LARGE SCALE GENOMIC DNA]</scope>
    <source>
        <strain evidence="2 3">MB_m1</strain>
    </source>
</reference>
<dbReference type="KEGG" id="mbe:MBM_09961"/>
<dbReference type="OMA" id="WPYFFPR"/>
<dbReference type="InterPro" id="IPR056625">
    <property type="entry name" value="SH3_CYT4"/>
</dbReference>
<dbReference type="Pfam" id="PF23216">
    <property type="entry name" value="WHD_CYT4"/>
    <property type="match status" value="1"/>
</dbReference>
<gene>
    <name evidence="2" type="ORF">MBM_09961</name>
</gene>
<dbReference type="GO" id="GO:0000932">
    <property type="term" value="C:P-body"/>
    <property type="evidence" value="ECO:0007669"/>
    <property type="project" value="TreeGrafter"/>
</dbReference>
<dbReference type="GO" id="GO:0000175">
    <property type="term" value="F:3'-5'-RNA exonuclease activity"/>
    <property type="evidence" value="ECO:0007669"/>
    <property type="project" value="TreeGrafter"/>
</dbReference>
<dbReference type="PANTHER" id="PTHR23355:SF65">
    <property type="entry name" value="EXORIBONUCLEASE CYT-4, PUTATIVE (AFU_ORTHOLOGUE AFUA_7G01550)-RELATED"/>
    <property type="match status" value="1"/>
</dbReference>
<dbReference type="InterPro" id="IPR012340">
    <property type="entry name" value="NA-bd_OB-fold"/>
</dbReference>
<protein>
    <recommendedName>
        <fullName evidence="1">RNB domain-containing protein</fullName>
    </recommendedName>
</protein>
<keyword evidence="3" id="KW-1185">Reference proteome</keyword>
<sequence>MLRPFQVRRQASQPLVCLRCAVRYRHRSSSKDSRRPVTSRILKDRSTAEIRRRFVPGRACRTSLEAQPLWDSNSLPPHEPPPLPRPDLPSIRERLRQWEIDNANAYKPVDVNSDVPEPGHTVNRVIHPNYVEFQEVSETDGLDDYRESNFERFDLVDVGDSRGFLLPGDLVELSSLGNRRQELAIFVRDLGMQTQFYTMTGRWLHRTNNSVKFFVPGFVEPKELDAIRPYLPDGEVDTSLEGRLQSFQDSVALEIGKPLILKMTNFWNQADATFQSHAQQLDNAHKTVADIFKFRYASLDEIATKVLGNTINRQDDGKYPWAVLYAVHRTLLKDDIGFRALPHGSYQRTNVQYEINGSSEVDAIRRVVSWVRKYVEIKLSNHASETKLAASEVVLFANHARKLIDISRNNRQFTSHGMIGPSLRTVEPGERFRAGVPGEAFTANDLYFIRFLESWACLGSFSTHSTLNGVGSAILRAIDRYENVSLDRTTGWTCLQELGALAPWETTAGFDLRLPYTGRQDAIEHRLHPRISRMAGGVVPDKLKALRKDWLDTPVFCVDDEAAHEIDDGFSLESTDNPNEYWVHVHSADPAALLDPAGKVAQFAESLAETIYLPDRMIPMLVPDWAHANVSLAPDMRCLTFSAKMNLQGELLESKIQPGILRNVQYLTPATFQDIASCADVHIAKDNFVVGNHIDTKTVSRLLKTSDQFSEAEREQMKIIHTITGARASLMESKGAITAGVRETDISVSFDGFPWAKPKSPSHSHQYFGDPTIRLAVAKTADDKVLEERAINAVGILMLLAGEVAATWCKERNIPIPYRITPLNPDKQHPYEFFLKNIKHAAKPIPIDTMMNYFSTIGKVQPSTVPGPHAALGMEAFAKVTSPMRRYCDMLAHFQIESALLEEARTGQSLVGSTSHHYLALSKARLDEILPRIAARERQIGRSKVTANRIWAIQLVLRAWKFGEFELPRPLEFTVRSVNPDTNTAGGVVTKMMIGGNMRIPSWASAEDIEIGDRFEVEIDDINTYTTTIVFKALKSLESEAEIAAKKLALAAEQ</sequence>
<evidence type="ECO:0000313" key="3">
    <source>
        <dbReference type="Proteomes" id="UP000006753"/>
    </source>
</evidence>
<evidence type="ECO:0000259" key="1">
    <source>
        <dbReference type="SMART" id="SM00955"/>
    </source>
</evidence>
<organism evidence="2 3">
    <name type="scientific">Marssonina brunnea f. sp. multigermtubi (strain MB_m1)</name>
    <name type="common">Marssonina leaf spot fungus</name>
    <dbReference type="NCBI Taxonomy" id="1072389"/>
    <lineage>
        <taxon>Eukaryota</taxon>
        <taxon>Fungi</taxon>
        <taxon>Dikarya</taxon>
        <taxon>Ascomycota</taxon>
        <taxon>Pezizomycotina</taxon>
        <taxon>Leotiomycetes</taxon>
        <taxon>Helotiales</taxon>
        <taxon>Drepanopezizaceae</taxon>
        <taxon>Drepanopeziza</taxon>
    </lineage>
</organism>
<feature type="domain" description="RNB" evidence="1">
    <location>
        <begin position="547"/>
        <end position="902"/>
    </location>
</feature>
<dbReference type="Pfam" id="PF25522">
    <property type="entry name" value="OB_cyt-4"/>
    <property type="match status" value="1"/>
</dbReference>
<dbReference type="GO" id="GO:0006402">
    <property type="term" value="P:mRNA catabolic process"/>
    <property type="evidence" value="ECO:0007669"/>
    <property type="project" value="TreeGrafter"/>
</dbReference>
<dbReference type="InterPro" id="IPR050180">
    <property type="entry name" value="RNR_Ribonuclease"/>
</dbReference>
<dbReference type="HOGENOM" id="CLU_002512_0_1_1"/>
<dbReference type="Pfam" id="PF00773">
    <property type="entry name" value="RNB"/>
    <property type="match status" value="1"/>
</dbReference>
<dbReference type="InterPro" id="IPR056624">
    <property type="entry name" value="WH_CYT4"/>
</dbReference>
<proteinExistence type="predicted"/>
<dbReference type="InterPro" id="IPR057912">
    <property type="entry name" value="OB_CYT4_C"/>
</dbReference>
<evidence type="ECO:0000313" key="2">
    <source>
        <dbReference type="EMBL" id="EKD11882.1"/>
    </source>
</evidence>
<dbReference type="RefSeq" id="XP_007297850.1">
    <property type="nucleotide sequence ID" value="XM_007297788.1"/>
</dbReference>
<dbReference type="InterPro" id="IPR001900">
    <property type="entry name" value="RNase_II/R"/>
</dbReference>
<dbReference type="SMART" id="SM00955">
    <property type="entry name" value="RNB"/>
    <property type="match status" value="1"/>
</dbReference>
<accession>K1WI51</accession>
<dbReference type="FunCoup" id="K1WI51">
    <property type="interactions" value="93"/>
</dbReference>
<dbReference type="GO" id="GO:0003723">
    <property type="term" value="F:RNA binding"/>
    <property type="evidence" value="ECO:0007669"/>
    <property type="project" value="InterPro"/>
</dbReference>
<dbReference type="eggNOG" id="KOG2102">
    <property type="taxonomic scope" value="Eukaryota"/>
</dbReference>
<dbReference type="PANTHER" id="PTHR23355">
    <property type="entry name" value="RIBONUCLEASE"/>
    <property type="match status" value="1"/>
</dbReference>
<dbReference type="Pfam" id="PF23214">
    <property type="entry name" value="SH3_CYT4"/>
    <property type="match status" value="1"/>
</dbReference>
<dbReference type="EMBL" id="JH921479">
    <property type="protein sequence ID" value="EKD11882.1"/>
    <property type="molecule type" value="Genomic_DNA"/>
</dbReference>
<dbReference type="Proteomes" id="UP000006753">
    <property type="component" value="Unassembled WGS sequence"/>
</dbReference>
<dbReference type="AlphaFoldDB" id="K1WI51"/>